<dbReference type="EMBL" id="WJXW01000003">
    <property type="protein sequence ID" value="KAF9738725.1"/>
    <property type="molecule type" value="Genomic_DNA"/>
</dbReference>
<dbReference type="Proteomes" id="UP000756921">
    <property type="component" value="Unassembled WGS sequence"/>
</dbReference>
<dbReference type="PANTHER" id="PTHR47447:SF17">
    <property type="entry name" value="OS12G0638900 PROTEIN"/>
    <property type="match status" value="1"/>
</dbReference>
<feature type="repeat" description="PPR" evidence="5">
    <location>
        <begin position="523"/>
        <end position="557"/>
    </location>
</feature>
<feature type="region of interest" description="Disordered" evidence="7">
    <location>
        <begin position="37"/>
        <end position="57"/>
    </location>
</feature>
<comment type="similarity">
    <text evidence="1">Belongs to the CCM1 family.</text>
</comment>
<name>A0A9P6GQL5_9PLEO</name>
<dbReference type="NCBIfam" id="TIGR00756">
    <property type="entry name" value="PPR"/>
    <property type="match status" value="2"/>
</dbReference>
<feature type="compositionally biased region" description="Basic and acidic residues" evidence="7">
    <location>
        <begin position="37"/>
        <end position="46"/>
    </location>
</feature>
<reference evidence="8" key="1">
    <citation type="journal article" date="2020" name="Mol. Plant Microbe Interact.">
        <title>Genome Sequence of the Biocontrol Agent Coniothyrium minitans strain Conio (IMI 134523).</title>
        <authorList>
            <person name="Patel D."/>
            <person name="Shittu T.A."/>
            <person name="Baroncelli R."/>
            <person name="Muthumeenakshi S."/>
            <person name="Osborne T.H."/>
            <person name="Janganan T.K."/>
            <person name="Sreenivasaprasad S."/>
        </authorList>
    </citation>
    <scope>NUCLEOTIDE SEQUENCE</scope>
    <source>
        <strain evidence="8">Conio</strain>
    </source>
</reference>
<feature type="repeat" description="PPR" evidence="5">
    <location>
        <begin position="715"/>
        <end position="749"/>
    </location>
</feature>
<proteinExistence type="inferred from homology"/>
<gene>
    <name evidence="8" type="ORF">PMIN01_04008</name>
</gene>
<dbReference type="PROSITE" id="PS51375">
    <property type="entry name" value="PPR"/>
    <property type="match status" value="3"/>
</dbReference>
<keyword evidence="6" id="KW-0175">Coiled coil</keyword>
<organism evidence="8 9">
    <name type="scientific">Paraphaeosphaeria minitans</name>
    <dbReference type="NCBI Taxonomy" id="565426"/>
    <lineage>
        <taxon>Eukaryota</taxon>
        <taxon>Fungi</taxon>
        <taxon>Dikarya</taxon>
        <taxon>Ascomycota</taxon>
        <taxon>Pezizomycotina</taxon>
        <taxon>Dothideomycetes</taxon>
        <taxon>Pleosporomycetidae</taxon>
        <taxon>Pleosporales</taxon>
        <taxon>Massarineae</taxon>
        <taxon>Didymosphaeriaceae</taxon>
        <taxon>Paraphaeosphaeria</taxon>
    </lineage>
</organism>
<dbReference type="Pfam" id="PF13041">
    <property type="entry name" value="PPR_2"/>
    <property type="match status" value="2"/>
</dbReference>
<dbReference type="OrthoDB" id="185373at2759"/>
<protein>
    <submittedName>
        <fullName evidence="8">Pentatricopeptide repeat protein</fullName>
    </submittedName>
</protein>
<keyword evidence="9" id="KW-1185">Reference proteome</keyword>
<dbReference type="InterPro" id="IPR002885">
    <property type="entry name" value="PPR_rpt"/>
</dbReference>
<evidence type="ECO:0000256" key="7">
    <source>
        <dbReference type="SAM" id="MobiDB-lite"/>
    </source>
</evidence>
<dbReference type="PANTHER" id="PTHR47447">
    <property type="entry name" value="OS03G0856100 PROTEIN"/>
    <property type="match status" value="1"/>
</dbReference>
<dbReference type="Gene3D" id="1.25.40.10">
    <property type="entry name" value="Tetratricopeptide repeat domain"/>
    <property type="match status" value="2"/>
</dbReference>
<accession>A0A9P6GQL5</accession>
<sequence>MRSVSLRNARSTASATSPFLPFLAPRAFAEVQLHTQQDERSHIEQKKKSRSAGGNVSAWNGKERAALGARYADIFSFARQQLRSYSTKGSGGALPQTGGRVPRRRFERNQKFKVEQAENKEKSANPHRVIHQVASVRAIPGRTIRKMVSVWGRVVPWRTQGFERFSTHLQPGLGVHSRRPARRNPVFISDGRRHRRLKLIRKSLHAYRCYGLPKVRKGSKMMDGRYRSLYRRIHALSAPKVRTLSLYEPLDTLPGKYITTAFAALDRKVYARLSRRAHPIYLRHLPDCASWTASLFSSGAATEPDQVWRHWNTFDEEIKERYWPHLLIYLLEKFPHRAQHFLQALTHRPSVESLDLCIIADAFENLARGYVNRSWKSVAKERLQESKDQFIPTFYHIFREHLAPYQRICSQDLIFCVAELASLEDLRRMFELMKESDTHIGHDVLLHYTNKFAKFGDFEKALSCLENIVKGAANNEARVQLANEQKFRWSCALTLHRSMMNKDAYHETTGIVATLVGYGVKLDILLYNVIMHNAMKAGDVDTAFKVYNTLDENGLKPDKVTFSTMLYGCTMTADPVKFNDFADYCAETAKEMKDPWLAADYLYYQYVRLHRESRNTETTLGRSQQILQTYLQFFSPRPLEPVWAVNAASSRAGPNGILTESTFMDPPPMALYIMLQLEILKVSSIDKEQVWTLYEKFLELVITNHDPILSKLAKDSIIWNAFLLFFCRVQHFERASQVIRDMSASGAQPNVYTWNILMQGFFKNQQMQAAERVYEIMRSRGIEPDQFTYEVMLRGYARAQHVRRVGEIMEHVNEEERLDPKLLQDLARVHDQRRVLHELEKARVRREQKKEKAAKAKEERKKLRWAPPEFAPLIKPKEVVDGEGGLNLKPLIDPGSRPGFRFVSVFKSRAI</sequence>
<evidence type="ECO:0000256" key="4">
    <source>
        <dbReference type="ARBA" id="ARBA00044511"/>
    </source>
</evidence>
<dbReference type="InterPro" id="IPR011990">
    <property type="entry name" value="TPR-like_helical_dom_sf"/>
</dbReference>
<keyword evidence="2" id="KW-0677">Repeat</keyword>
<evidence type="ECO:0000256" key="2">
    <source>
        <dbReference type="ARBA" id="ARBA00022737"/>
    </source>
</evidence>
<feature type="repeat" description="PPR" evidence="5">
    <location>
        <begin position="750"/>
        <end position="784"/>
    </location>
</feature>
<evidence type="ECO:0000256" key="5">
    <source>
        <dbReference type="PROSITE-ProRule" id="PRU00708"/>
    </source>
</evidence>
<evidence type="ECO:0000256" key="1">
    <source>
        <dbReference type="ARBA" id="ARBA00006192"/>
    </source>
</evidence>
<comment type="subunit">
    <text evidence="4">Binds to mitochondrial small subunit 15S rRNA.</text>
</comment>
<comment type="function">
    <text evidence="3">Regulates mitochondrial small subunit maturation by controlling 15S rRNA 5'-end processing. Localizes to the 5' precursor of the 15S rRNA in a position that is subsequently occupied by mS47 in the mature yeast mtSSU. Uses structure and sequence-specific RNA recognition, binding to a single-stranded region of the precursor and specifically recognizing bases -6 to -1. The exchange of Ccm1 for mS47 is coupled to the irreversible removal of precursor rRNA that is accompanied by conformational changes of the mitoribosomal proteins uS5m and mS26. These conformational changes signal completion of 5'-end rRNA processing through protection of the mature 5'-end of the 15S rRNA and stabilization of mS47. The removal of the 5' precursor together with the dissociation of Ccm1 may be catalyzed by the 5'-3' exoribonuclease Pet127. Involved in the specific removal of group I introns in mitochondrial encoded transcripts.</text>
</comment>
<dbReference type="AlphaFoldDB" id="A0A9P6GQL5"/>
<evidence type="ECO:0000313" key="9">
    <source>
        <dbReference type="Proteomes" id="UP000756921"/>
    </source>
</evidence>
<feature type="coiled-coil region" evidence="6">
    <location>
        <begin position="836"/>
        <end position="866"/>
    </location>
</feature>
<evidence type="ECO:0000313" key="8">
    <source>
        <dbReference type="EMBL" id="KAF9738725.1"/>
    </source>
</evidence>
<comment type="caution">
    <text evidence="8">The sequence shown here is derived from an EMBL/GenBank/DDBJ whole genome shotgun (WGS) entry which is preliminary data.</text>
</comment>
<evidence type="ECO:0000256" key="6">
    <source>
        <dbReference type="SAM" id="Coils"/>
    </source>
</evidence>
<evidence type="ECO:0000256" key="3">
    <source>
        <dbReference type="ARBA" id="ARBA00044493"/>
    </source>
</evidence>